<gene>
    <name evidence="3" type="ORF">BLL42_05570</name>
</gene>
<dbReference type="AlphaFoldDB" id="A0A1J0EGV3"/>
<evidence type="ECO:0000313" key="4">
    <source>
        <dbReference type="Proteomes" id="UP000182567"/>
    </source>
</evidence>
<keyword evidence="1" id="KW-0812">Transmembrane</keyword>
<evidence type="ECO:0000313" key="3">
    <source>
        <dbReference type="EMBL" id="APC15215.1"/>
    </source>
</evidence>
<protein>
    <recommendedName>
        <fullName evidence="2">TadE-like domain-containing protein</fullName>
    </recommendedName>
</protein>
<dbReference type="EMBL" id="CP017886">
    <property type="protein sequence ID" value="APC15215.1"/>
    <property type="molecule type" value="Genomic_DNA"/>
</dbReference>
<organism evidence="3 4">
    <name type="scientific">Pseudomonas frederiksbergensis</name>
    <dbReference type="NCBI Taxonomy" id="104087"/>
    <lineage>
        <taxon>Bacteria</taxon>
        <taxon>Pseudomonadati</taxon>
        <taxon>Pseudomonadota</taxon>
        <taxon>Gammaproteobacteria</taxon>
        <taxon>Pseudomonadales</taxon>
        <taxon>Pseudomonadaceae</taxon>
        <taxon>Pseudomonas</taxon>
    </lineage>
</organism>
<proteinExistence type="predicted"/>
<feature type="transmembrane region" description="Helical" evidence="1">
    <location>
        <begin position="12"/>
        <end position="37"/>
    </location>
</feature>
<feature type="domain" description="TadE-like" evidence="2">
    <location>
        <begin position="9"/>
        <end position="51"/>
    </location>
</feature>
<evidence type="ECO:0000259" key="2">
    <source>
        <dbReference type="Pfam" id="PF07811"/>
    </source>
</evidence>
<keyword evidence="1" id="KW-1133">Transmembrane helix</keyword>
<dbReference type="InterPro" id="IPR012495">
    <property type="entry name" value="TadE-like_dom"/>
</dbReference>
<dbReference type="Pfam" id="PF07811">
    <property type="entry name" value="TadE"/>
    <property type="match status" value="1"/>
</dbReference>
<sequence length="157" mass="16110">MMNTRHETGATVVEFTLVLPVLLMLLFGIIQFGWLFYNYAVLTNAASTGARLLATQRGYATPYSDTKNAVLSAAGIIAPLASLNQTLTINVAVNGASCQSDAACATALGTASQAPAAGTQASITLTYLFAPVLGGSLGSLALIVPPSLNATMSELVQ</sequence>
<dbReference type="RefSeq" id="WP_071551175.1">
    <property type="nucleotide sequence ID" value="NZ_CP017886.1"/>
</dbReference>
<name>A0A1J0EGV3_9PSED</name>
<dbReference type="OrthoDB" id="9100899at2"/>
<keyword evidence="1" id="KW-0472">Membrane</keyword>
<dbReference type="Proteomes" id="UP000182567">
    <property type="component" value="Chromosome"/>
</dbReference>
<dbReference type="GeneID" id="46907685"/>
<accession>A0A1J0EGV3</accession>
<evidence type="ECO:0000256" key="1">
    <source>
        <dbReference type="SAM" id="Phobius"/>
    </source>
</evidence>
<reference evidence="4" key="1">
    <citation type="submission" date="2016-10" db="EMBL/GenBank/DDBJ databases">
        <title>Pseudomonas frederiksbergensis ERGS4:02 complete genome.</title>
        <authorList>
            <person name="Kumar R."/>
            <person name="Acharya V."/>
            <person name="Singh D."/>
        </authorList>
    </citation>
    <scope>NUCLEOTIDE SEQUENCE [LARGE SCALE GENOMIC DNA]</scope>
    <source>
        <strain evidence="4">ERGS4:02</strain>
    </source>
</reference>